<feature type="compositionally biased region" description="Low complexity" evidence="1">
    <location>
        <begin position="50"/>
        <end position="60"/>
    </location>
</feature>
<accession>A0A1W5D7R3</accession>
<organism evidence="2 3">
    <name type="scientific">Lasallia pustulata</name>
    <dbReference type="NCBI Taxonomy" id="136370"/>
    <lineage>
        <taxon>Eukaryota</taxon>
        <taxon>Fungi</taxon>
        <taxon>Dikarya</taxon>
        <taxon>Ascomycota</taxon>
        <taxon>Pezizomycotina</taxon>
        <taxon>Lecanoromycetes</taxon>
        <taxon>OSLEUM clade</taxon>
        <taxon>Umbilicariomycetidae</taxon>
        <taxon>Umbilicariales</taxon>
        <taxon>Umbilicariaceae</taxon>
        <taxon>Lasallia</taxon>
    </lineage>
</organism>
<dbReference type="EMBL" id="FWEW01003467">
    <property type="protein sequence ID" value="SLM39146.1"/>
    <property type="molecule type" value="Genomic_DNA"/>
</dbReference>
<dbReference type="PANTHER" id="PTHR28307">
    <property type="entry name" value="PROTEIN PAL1"/>
    <property type="match status" value="1"/>
</dbReference>
<evidence type="ECO:0000313" key="2">
    <source>
        <dbReference type="EMBL" id="SLM39146.1"/>
    </source>
</evidence>
<name>A0A1W5D7R3_9LECA</name>
<dbReference type="AlphaFoldDB" id="A0A1W5D7R3"/>
<feature type="compositionally biased region" description="Basic and acidic residues" evidence="1">
    <location>
        <begin position="99"/>
        <end position="112"/>
    </location>
</feature>
<dbReference type="GO" id="GO:0005737">
    <property type="term" value="C:cytoplasm"/>
    <property type="evidence" value="ECO:0007669"/>
    <property type="project" value="TreeGrafter"/>
</dbReference>
<feature type="compositionally biased region" description="Polar residues" evidence="1">
    <location>
        <begin position="1"/>
        <end position="19"/>
    </location>
</feature>
<keyword evidence="3" id="KW-1185">Reference proteome</keyword>
<dbReference type="Proteomes" id="UP000192927">
    <property type="component" value="Unassembled WGS sequence"/>
</dbReference>
<feature type="region of interest" description="Disordered" evidence="1">
    <location>
        <begin position="309"/>
        <end position="378"/>
    </location>
</feature>
<protein>
    <submittedName>
        <fullName evidence="2">Pal1 cell morphology</fullName>
    </submittedName>
</protein>
<evidence type="ECO:0000313" key="3">
    <source>
        <dbReference type="Proteomes" id="UP000192927"/>
    </source>
</evidence>
<feature type="region of interest" description="Disordered" evidence="1">
    <location>
        <begin position="1"/>
        <end position="152"/>
    </location>
</feature>
<evidence type="ECO:0000256" key="1">
    <source>
        <dbReference type="SAM" id="MobiDB-lite"/>
    </source>
</evidence>
<dbReference type="InterPro" id="IPR013226">
    <property type="entry name" value="Pal1"/>
</dbReference>
<reference evidence="3" key="1">
    <citation type="submission" date="2017-03" db="EMBL/GenBank/DDBJ databases">
        <authorList>
            <person name="Sharma R."/>
            <person name="Thines M."/>
        </authorList>
    </citation>
    <scope>NUCLEOTIDE SEQUENCE [LARGE SCALE GENOMIC DNA]</scope>
</reference>
<sequence>MSQPPQSTKKHSPTLNMETTSDKHWASKYLLDPLNAPEPSEETGPGTHYPSTFSSNSNNPYPSPPMSDDPEKKHSVHVRKTAGSRDEYPSPPASASASPRHDRSIHRRELLERQGTSSQRQSVDSTEIPTSTNGRARTSSLFSRYPGDKSHRPLDAIKRETKIANRAPHLRKKHMVGPDTIDKLDWTGGAYHHDGPYDATLLARNISHSNSPVEAVAASNQEALKATPREKILDSIRKHRPLDGVAMVPPGIADREGRVYNYEEGANLMIEEGGNYKRWPGVIYLPDDVKGKGEPSYSIEKALKEHKNNRHMISEAGSGIEMASRPRRSTAGADLPRGEGQSYSEWQSDVRRSNTTGRSPSGGLRKRLGSLGRNKSSQ</sequence>
<proteinExistence type="predicted"/>
<dbReference type="Pfam" id="PF08316">
    <property type="entry name" value="Pal1"/>
    <property type="match status" value="1"/>
</dbReference>
<dbReference type="PANTHER" id="PTHR28307:SF1">
    <property type="entry name" value="PAL1 CELL MORPHOLOGY PROTEIN"/>
    <property type="match status" value="1"/>
</dbReference>
<feature type="compositionally biased region" description="Low complexity" evidence="1">
    <location>
        <begin position="357"/>
        <end position="378"/>
    </location>
</feature>
<feature type="compositionally biased region" description="Polar residues" evidence="1">
    <location>
        <begin position="114"/>
        <end position="142"/>
    </location>
</feature>